<dbReference type="GO" id="GO:0051053">
    <property type="term" value="P:negative regulation of DNA metabolic process"/>
    <property type="evidence" value="ECO:0007669"/>
    <property type="project" value="UniProtKB-ARBA"/>
</dbReference>
<dbReference type="PIRSF" id="PIRSF005813">
    <property type="entry name" value="MSH2"/>
    <property type="match status" value="1"/>
</dbReference>
<dbReference type="PANTHER" id="PTHR11361">
    <property type="entry name" value="DNA MISMATCH REPAIR PROTEIN MUTS FAMILY MEMBER"/>
    <property type="match status" value="1"/>
</dbReference>
<dbReference type="SMART" id="SM00533">
    <property type="entry name" value="MUTSd"/>
    <property type="match status" value="1"/>
</dbReference>
<dbReference type="GO" id="GO:0006298">
    <property type="term" value="P:mismatch repair"/>
    <property type="evidence" value="ECO:0007669"/>
    <property type="project" value="InterPro"/>
</dbReference>
<dbReference type="InterPro" id="IPR016151">
    <property type="entry name" value="DNA_mismatch_repair_MutS_N"/>
</dbReference>
<organism evidence="13">
    <name type="scientific">Absidia glauca</name>
    <name type="common">Pin mould</name>
    <dbReference type="NCBI Taxonomy" id="4829"/>
    <lineage>
        <taxon>Eukaryota</taxon>
        <taxon>Fungi</taxon>
        <taxon>Fungi incertae sedis</taxon>
        <taxon>Mucoromycota</taxon>
        <taxon>Mucoromycotina</taxon>
        <taxon>Mucoromycetes</taxon>
        <taxon>Mucorales</taxon>
        <taxon>Cunninghamellaceae</taxon>
        <taxon>Absidia</taxon>
    </lineage>
</organism>
<protein>
    <recommendedName>
        <fullName evidence="10">DNA mismatch repair protein MSH2</fullName>
    </recommendedName>
    <alternativeName>
        <fullName evidence="3">DNA mismatch repair protein Msh2</fullName>
    </alternativeName>
</protein>
<keyword evidence="8 11" id="KW-0234">DNA repair</keyword>
<evidence type="ECO:0000256" key="10">
    <source>
        <dbReference type="ARBA" id="ARBA00073545"/>
    </source>
</evidence>
<dbReference type="InParanoid" id="A0A168Q8I2"/>
<dbReference type="GO" id="GO:0140664">
    <property type="term" value="F:ATP-dependent DNA damage sensor activity"/>
    <property type="evidence" value="ECO:0007669"/>
    <property type="project" value="InterPro"/>
</dbReference>
<evidence type="ECO:0000256" key="3">
    <source>
        <dbReference type="ARBA" id="ARBA00019549"/>
    </source>
</evidence>
<keyword evidence="4 11" id="KW-0547">Nucleotide-binding</keyword>
<reference evidence="13" key="1">
    <citation type="submission" date="2016-04" db="EMBL/GenBank/DDBJ databases">
        <authorList>
            <person name="Evans L.H."/>
            <person name="Alamgir A."/>
            <person name="Owens N."/>
            <person name="Weber N.D."/>
            <person name="Virtaneva K."/>
            <person name="Barbian K."/>
            <person name="Babar A."/>
            <person name="Rosenke K."/>
        </authorList>
    </citation>
    <scope>NUCLEOTIDE SEQUENCE [LARGE SCALE GENOMIC DNA]</scope>
    <source>
        <strain evidence="13">CBS 101.48</strain>
    </source>
</reference>
<dbReference type="OMA" id="LVRFPQK"/>
<dbReference type="InterPro" id="IPR007861">
    <property type="entry name" value="DNA_mismatch_repair_MutS_clamp"/>
</dbReference>
<feature type="domain" description="DNA mismatch repair proteins mutS family" evidence="12">
    <location>
        <begin position="761"/>
        <end position="777"/>
    </location>
</feature>
<keyword evidence="5 11" id="KW-0227">DNA damage</keyword>
<dbReference type="EMBL" id="LT554307">
    <property type="protein sequence ID" value="SAM03888.1"/>
    <property type="molecule type" value="Genomic_DNA"/>
</dbReference>
<dbReference type="FunFam" id="3.30.420.110:FF:000002">
    <property type="entry name" value="DNA mismatch repair protein"/>
    <property type="match status" value="1"/>
</dbReference>
<evidence type="ECO:0000256" key="1">
    <source>
        <dbReference type="ARBA" id="ARBA00004123"/>
    </source>
</evidence>
<keyword evidence="14" id="KW-1185">Reference proteome</keyword>
<dbReference type="Gene3D" id="3.40.1170.10">
    <property type="entry name" value="DNA repair protein MutS, domain I"/>
    <property type="match status" value="1"/>
</dbReference>
<dbReference type="Gene3D" id="3.30.420.110">
    <property type="entry name" value="MutS, connector domain"/>
    <property type="match status" value="1"/>
</dbReference>
<evidence type="ECO:0000256" key="4">
    <source>
        <dbReference type="ARBA" id="ARBA00022741"/>
    </source>
</evidence>
<gene>
    <name evidence="13" type="primary">ABSGL_09744.1 scaffold 11617</name>
</gene>
<dbReference type="Gene3D" id="3.40.50.300">
    <property type="entry name" value="P-loop containing nucleotide triphosphate hydrolases"/>
    <property type="match status" value="1"/>
</dbReference>
<dbReference type="InterPro" id="IPR011184">
    <property type="entry name" value="DNA_mismatch_repair_Msh2"/>
</dbReference>
<dbReference type="SUPFAM" id="SSF52540">
    <property type="entry name" value="P-loop containing nucleoside triphosphate hydrolases"/>
    <property type="match status" value="1"/>
</dbReference>
<dbReference type="Proteomes" id="UP000078561">
    <property type="component" value="Unassembled WGS sequence"/>
</dbReference>
<evidence type="ECO:0000313" key="14">
    <source>
        <dbReference type="Proteomes" id="UP000078561"/>
    </source>
</evidence>
<comment type="function">
    <text evidence="11">Component of the post-replicative DNA mismatch repair system (MMR).</text>
</comment>
<evidence type="ECO:0000256" key="2">
    <source>
        <dbReference type="ARBA" id="ARBA00006271"/>
    </source>
</evidence>
<dbReference type="STRING" id="4829.A0A168Q8I2"/>
<dbReference type="InterPro" id="IPR007696">
    <property type="entry name" value="DNA_mismatch_repair_MutS_core"/>
</dbReference>
<dbReference type="OrthoDB" id="295033at2759"/>
<dbReference type="InterPro" id="IPR032642">
    <property type="entry name" value="Msh2_ATP-bd"/>
</dbReference>
<dbReference type="Pfam" id="PF00488">
    <property type="entry name" value="MutS_V"/>
    <property type="match status" value="1"/>
</dbReference>
<dbReference type="InterPro" id="IPR000432">
    <property type="entry name" value="DNA_mismatch_repair_MutS_C"/>
</dbReference>
<dbReference type="InterPro" id="IPR027417">
    <property type="entry name" value="P-loop_NTPase"/>
</dbReference>
<evidence type="ECO:0000256" key="11">
    <source>
        <dbReference type="RuleBase" id="RU003756"/>
    </source>
</evidence>
<dbReference type="PANTHER" id="PTHR11361:SF35">
    <property type="entry name" value="DNA MISMATCH REPAIR PROTEIN MSH2"/>
    <property type="match status" value="1"/>
</dbReference>
<dbReference type="SMART" id="SM00534">
    <property type="entry name" value="MUTSac"/>
    <property type="match status" value="1"/>
</dbReference>
<proteinExistence type="inferred from homology"/>
<dbReference type="InterPro" id="IPR036187">
    <property type="entry name" value="DNA_mismatch_repair_MutS_sf"/>
</dbReference>
<dbReference type="GO" id="GO:0032301">
    <property type="term" value="C:MutSalpha complex"/>
    <property type="evidence" value="ECO:0007669"/>
    <property type="project" value="TreeGrafter"/>
</dbReference>
<keyword evidence="7 11" id="KW-0238">DNA-binding</keyword>
<sequence length="949" mass="105889">MTSTLKDIPDLDRPEQQSFVRFYRSLSPVSEGTLRLFERDSNQKRYYSLHGDDAHYIAQTIYKTTTVIKYWGGNDATTGLSTTLLSNSATEAFLRDALLTKQLRIEIWRQTKNSANWTLSCKASPGNLQDVDFLFLNSSMAMSPVVMAIKWRVSGDQKTVGVAFADASVKEIGVSEFLDNELYSNLELGAKECLIPADDSGKDYENIKIRGVLDRCGVVITDCKKGDFTTKNIEQDLNRLLEGEISSAALPEFELKQAMESSNCLIKYLSLLTDETNFKHFKLIHHDLTQYMRLDAAALEALNLMPSAQDGSNKTMSLYGLLNGCKTAQGSRLLAQWLKQPLLDVEAITQRQDLVQMFVQDTELRQSLQEAQLKNIPDLHRLAKRFQRGIANLQDVVRIYQVVIRLPTIVQVLEGNQPETQAMADLMEQTFTLPFKEQYSNLQNLEELVESTIDLEAVADHEFIIKADIDPTLKGKKKSSPYKDTINSLTATLFGAVELQESLNQITRQMDAEHIRVGQKLKLDTEKKLKMEKHSTFGHCFRVTRSDSSVLRNKPEYIEYATQKAGTYFTTAKLKGINEEWSGLCSEYEKHQNGLVKQVIDTVATYCPVLESLGALVAKLDVIVSFAHVSSMAPIPYVRPQMHPCGQGDVTLLEARHPCLEAQNNVQFIPNDVRMIRDTSEFVIITGPNMGGKSTYIRQIGVIALMAQIGCFVPCTEASLCIFDSVLARVGAGDSQLKGVSTFMAEMLETSTILKTATKNSLIIIDELGRGTSTYDGFGLAWSISEHIATKIRAFCLFATHFHELTELDVSVPHVSNLNVAVHVEQDTKKEPGQQNITLLYKVEEGICDQSFGIHVAELARFPNSVITTAKRKAIELEGDIDSTGHIVDDDEEEGTSCIKKMITEIGAIGDKGGDLNDEELLSRIKTVKKKYQAVIESNKYLGRLMEGA</sequence>
<dbReference type="CDD" id="cd03285">
    <property type="entry name" value="ABC_MSH2_euk"/>
    <property type="match status" value="1"/>
</dbReference>
<comment type="similarity">
    <text evidence="2 11">Belongs to the DNA mismatch repair MutS family.</text>
</comment>
<evidence type="ECO:0000256" key="9">
    <source>
        <dbReference type="ARBA" id="ARBA00023242"/>
    </source>
</evidence>
<dbReference type="Gene3D" id="1.10.1420.10">
    <property type="match status" value="2"/>
</dbReference>
<dbReference type="FunCoup" id="A0A168Q8I2">
    <property type="interactions" value="1083"/>
</dbReference>
<accession>A0A168Q8I2</accession>
<evidence type="ECO:0000256" key="7">
    <source>
        <dbReference type="ARBA" id="ARBA00023125"/>
    </source>
</evidence>
<evidence type="ECO:0000313" key="13">
    <source>
        <dbReference type="EMBL" id="SAM03888.1"/>
    </source>
</evidence>
<evidence type="ECO:0000256" key="8">
    <source>
        <dbReference type="ARBA" id="ARBA00023204"/>
    </source>
</evidence>
<dbReference type="GO" id="GO:0005524">
    <property type="term" value="F:ATP binding"/>
    <property type="evidence" value="ECO:0007669"/>
    <property type="project" value="UniProtKB-KW"/>
</dbReference>
<dbReference type="InterPro" id="IPR007695">
    <property type="entry name" value="DNA_mismatch_repair_MutS-lik_N"/>
</dbReference>
<dbReference type="InterPro" id="IPR045076">
    <property type="entry name" value="MutS"/>
</dbReference>
<dbReference type="SUPFAM" id="SSF48334">
    <property type="entry name" value="DNA repair protein MutS, domain III"/>
    <property type="match status" value="1"/>
</dbReference>
<keyword evidence="9" id="KW-0539">Nucleus</keyword>
<dbReference type="GO" id="GO:0006312">
    <property type="term" value="P:mitotic recombination"/>
    <property type="evidence" value="ECO:0007669"/>
    <property type="project" value="TreeGrafter"/>
</dbReference>
<name>A0A168Q8I2_ABSGL</name>
<dbReference type="InterPro" id="IPR036678">
    <property type="entry name" value="MutS_con_dom_sf"/>
</dbReference>
<evidence type="ECO:0000256" key="6">
    <source>
        <dbReference type="ARBA" id="ARBA00022840"/>
    </source>
</evidence>
<dbReference type="FunFam" id="1.10.1420.10:FF:000003">
    <property type="entry name" value="DNA mismatch repair protein"/>
    <property type="match status" value="1"/>
</dbReference>
<dbReference type="Pfam" id="PF05188">
    <property type="entry name" value="MutS_II"/>
    <property type="match status" value="1"/>
</dbReference>
<dbReference type="AlphaFoldDB" id="A0A168Q8I2"/>
<dbReference type="GO" id="GO:0030983">
    <property type="term" value="F:mismatched DNA binding"/>
    <property type="evidence" value="ECO:0007669"/>
    <property type="project" value="InterPro"/>
</dbReference>
<evidence type="ECO:0000256" key="5">
    <source>
        <dbReference type="ARBA" id="ARBA00022763"/>
    </source>
</evidence>
<keyword evidence="6" id="KW-0067">ATP-binding</keyword>
<dbReference type="Pfam" id="PF05192">
    <property type="entry name" value="MutS_III"/>
    <property type="match status" value="1"/>
</dbReference>
<comment type="subcellular location">
    <subcellularLocation>
        <location evidence="1">Nucleus</location>
    </subcellularLocation>
</comment>
<dbReference type="PROSITE" id="PS00486">
    <property type="entry name" value="DNA_MISMATCH_REPAIR_2"/>
    <property type="match status" value="1"/>
</dbReference>
<dbReference type="FunFam" id="3.40.50.300:FF:000925">
    <property type="entry name" value="DNA mismatch repair protein MSH2"/>
    <property type="match status" value="1"/>
</dbReference>
<dbReference type="InterPro" id="IPR007860">
    <property type="entry name" value="DNA_mmatch_repair_MutS_con_dom"/>
</dbReference>
<evidence type="ECO:0000259" key="12">
    <source>
        <dbReference type="PROSITE" id="PS00486"/>
    </source>
</evidence>
<dbReference type="Pfam" id="PF05190">
    <property type="entry name" value="MutS_IV"/>
    <property type="match status" value="1"/>
</dbReference>
<dbReference type="Pfam" id="PF01624">
    <property type="entry name" value="MutS_I"/>
    <property type="match status" value="1"/>
</dbReference>